<protein>
    <submittedName>
        <fullName evidence="9">Transporter</fullName>
    </submittedName>
</protein>
<evidence type="ECO:0000313" key="9">
    <source>
        <dbReference type="EMBL" id="PKG23160.1"/>
    </source>
</evidence>
<name>A0A2N0Z0W9_9BACI</name>
<dbReference type="GO" id="GO:0055085">
    <property type="term" value="P:transmembrane transport"/>
    <property type="evidence" value="ECO:0007669"/>
    <property type="project" value="InterPro"/>
</dbReference>
<feature type="transmembrane region" description="Helical" evidence="8">
    <location>
        <begin position="6"/>
        <end position="25"/>
    </location>
</feature>
<dbReference type="OrthoDB" id="401182at2"/>
<sequence>MKNMNNILYQLILLFGLMAIGLIAKKSKILDEDSDRSISRLIVNITIPATIISSSIGQNIENIMPVIVVFFLAVVTFIITPLLSIIFVKNLKMDKTYKLMLNYSNLGFMGIPIVSSIYGDKAVFYVSIFMMVFNISLFSYGISILQESKVRWSFKKMMNPGIVSAIIALGIFMFEIPVATPIENLITSIGNITTPLAMLVIGSTIADVKIMEVLKDKMIYIYTILKLVIYPSVIWGILQFFIQDSMMLGIAVILSGLPAAGNVSMLCMEYNGNVKLVTEGIFMSTICSIVTLPILMLLF</sequence>
<feature type="transmembrane region" description="Helical" evidence="8">
    <location>
        <begin position="185"/>
        <end position="206"/>
    </location>
</feature>
<feature type="transmembrane region" description="Helical" evidence="8">
    <location>
        <begin position="157"/>
        <end position="179"/>
    </location>
</feature>
<evidence type="ECO:0000256" key="4">
    <source>
        <dbReference type="ARBA" id="ARBA00022475"/>
    </source>
</evidence>
<keyword evidence="5 8" id="KW-0812">Transmembrane</keyword>
<dbReference type="PANTHER" id="PTHR36838">
    <property type="entry name" value="AUXIN EFFLUX CARRIER FAMILY PROTEIN"/>
    <property type="match status" value="1"/>
</dbReference>
<dbReference type="EMBL" id="PISE01000028">
    <property type="protein sequence ID" value="PKG23160.1"/>
    <property type="molecule type" value="Genomic_DNA"/>
</dbReference>
<feature type="transmembrane region" description="Helical" evidence="8">
    <location>
        <begin position="124"/>
        <end position="145"/>
    </location>
</feature>
<gene>
    <name evidence="9" type="ORF">CWS01_13410</name>
</gene>
<accession>A0A2N0Z0W9</accession>
<keyword evidence="3" id="KW-0813">Transport</keyword>
<evidence type="ECO:0000256" key="5">
    <source>
        <dbReference type="ARBA" id="ARBA00022692"/>
    </source>
</evidence>
<dbReference type="GO" id="GO:0005886">
    <property type="term" value="C:plasma membrane"/>
    <property type="evidence" value="ECO:0007669"/>
    <property type="project" value="UniProtKB-SubCell"/>
</dbReference>
<dbReference type="PANTHER" id="PTHR36838:SF1">
    <property type="entry name" value="SLR1864 PROTEIN"/>
    <property type="match status" value="1"/>
</dbReference>
<dbReference type="InterPro" id="IPR038770">
    <property type="entry name" value="Na+/solute_symporter_sf"/>
</dbReference>
<feature type="transmembrane region" description="Helical" evidence="8">
    <location>
        <begin position="248"/>
        <end position="268"/>
    </location>
</feature>
<organism evidence="9 10">
    <name type="scientific">Niallia nealsonii</name>
    <dbReference type="NCBI Taxonomy" id="115979"/>
    <lineage>
        <taxon>Bacteria</taxon>
        <taxon>Bacillati</taxon>
        <taxon>Bacillota</taxon>
        <taxon>Bacilli</taxon>
        <taxon>Bacillales</taxon>
        <taxon>Bacillaceae</taxon>
        <taxon>Niallia</taxon>
    </lineage>
</organism>
<dbReference type="AlphaFoldDB" id="A0A2N0Z0W9"/>
<comment type="caution">
    <text evidence="9">The sequence shown here is derived from an EMBL/GenBank/DDBJ whole genome shotgun (WGS) entry which is preliminary data.</text>
</comment>
<evidence type="ECO:0000256" key="6">
    <source>
        <dbReference type="ARBA" id="ARBA00022989"/>
    </source>
</evidence>
<keyword evidence="7 8" id="KW-0472">Membrane</keyword>
<evidence type="ECO:0000256" key="7">
    <source>
        <dbReference type="ARBA" id="ARBA00023136"/>
    </source>
</evidence>
<dbReference type="Pfam" id="PF03547">
    <property type="entry name" value="Mem_trans"/>
    <property type="match status" value="2"/>
</dbReference>
<feature type="transmembrane region" description="Helical" evidence="8">
    <location>
        <begin position="280"/>
        <end position="298"/>
    </location>
</feature>
<feature type="transmembrane region" description="Helical" evidence="8">
    <location>
        <begin position="63"/>
        <end position="88"/>
    </location>
</feature>
<proteinExistence type="inferred from homology"/>
<keyword evidence="6 8" id="KW-1133">Transmembrane helix</keyword>
<comment type="similarity">
    <text evidence="2">Belongs to the auxin efflux carrier (TC 2.A.69) family.</text>
</comment>
<evidence type="ECO:0000256" key="2">
    <source>
        <dbReference type="ARBA" id="ARBA00010145"/>
    </source>
</evidence>
<evidence type="ECO:0000256" key="8">
    <source>
        <dbReference type="SAM" id="Phobius"/>
    </source>
</evidence>
<comment type="subcellular location">
    <subcellularLocation>
        <location evidence="1">Cell membrane</location>
        <topology evidence="1">Multi-pass membrane protein</topology>
    </subcellularLocation>
</comment>
<feature type="transmembrane region" description="Helical" evidence="8">
    <location>
        <begin position="218"/>
        <end position="242"/>
    </location>
</feature>
<evidence type="ECO:0000256" key="3">
    <source>
        <dbReference type="ARBA" id="ARBA00022448"/>
    </source>
</evidence>
<dbReference type="Proteomes" id="UP000233375">
    <property type="component" value="Unassembled WGS sequence"/>
</dbReference>
<feature type="transmembrane region" description="Helical" evidence="8">
    <location>
        <begin position="100"/>
        <end position="118"/>
    </location>
</feature>
<keyword evidence="4" id="KW-1003">Cell membrane</keyword>
<keyword evidence="10" id="KW-1185">Reference proteome</keyword>
<evidence type="ECO:0000256" key="1">
    <source>
        <dbReference type="ARBA" id="ARBA00004651"/>
    </source>
</evidence>
<reference evidence="9 10" key="1">
    <citation type="journal article" date="2003" name="Int. J. Syst. Evol. Microbiol.">
        <title>Bacillus nealsonii sp. nov., isolated from a spacecraft-assembly facility, whose spores are gamma-radiation resistant.</title>
        <authorList>
            <person name="Venkateswaran K."/>
            <person name="Kempf M."/>
            <person name="Chen F."/>
            <person name="Satomi M."/>
            <person name="Nicholson W."/>
            <person name="Kern R."/>
        </authorList>
    </citation>
    <scope>NUCLEOTIDE SEQUENCE [LARGE SCALE GENOMIC DNA]</scope>
    <source>
        <strain evidence="9 10">FO-92</strain>
    </source>
</reference>
<dbReference type="InterPro" id="IPR004776">
    <property type="entry name" value="Mem_transp_PIN-like"/>
</dbReference>
<evidence type="ECO:0000313" key="10">
    <source>
        <dbReference type="Proteomes" id="UP000233375"/>
    </source>
</evidence>
<dbReference type="Gene3D" id="1.20.1530.20">
    <property type="match status" value="1"/>
</dbReference>